<reference evidence="2 3" key="1">
    <citation type="submission" date="2014-04" db="EMBL/GenBank/DDBJ databases">
        <authorList>
            <consortium name="DOE Joint Genome Institute"/>
            <person name="Kuo A."/>
            <person name="Kohler A."/>
            <person name="Costa M.D."/>
            <person name="Nagy L.G."/>
            <person name="Floudas D."/>
            <person name="Copeland A."/>
            <person name="Barry K.W."/>
            <person name="Cichocki N."/>
            <person name="Veneault-Fourrey C."/>
            <person name="LaButti K."/>
            <person name="Lindquist E.A."/>
            <person name="Lipzen A."/>
            <person name="Lundell T."/>
            <person name="Morin E."/>
            <person name="Murat C."/>
            <person name="Sun H."/>
            <person name="Tunlid A."/>
            <person name="Henrissat B."/>
            <person name="Grigoriev I.V."/>
            <person name="Hibbett D.S."/>
            <person name="Martin F."/>
            <person name="Nordberg H.P."/>
            <person name="Cantor M.N."/>
            <person name="Hua S.X."/>
        </authorList>
    </citation>
    <scope>NUCLEOTIDE SEQUENCE [LARGE SCALE GENOMIC DNA]</scope>
    <source>
        <strain evidence="2 3">Marx 270</strain>
    </source>
</reference>
<reference evidence="3" key="2">
    <citation type="submission" date="2015-01" db="EMBL/GenBank/DDBJ databases">
        <title>Evolutionary Origins and Diversification of the Mycorrhizal Mutualists.</title>
        <authorList>
            <consortium name="DOE Joint Genome Institute"/>
            <consortium name="Mycorrhizal Genomics Consortium"/>
            <person name="Kohler A."/>
            <person name="Kuo A."/>
            <person name="Nagy L.G."/>
            <person name="Floudas D."/>
            <person name="Copeland A."/>
            <person name="Barry K.W."/>
            <person name="Cichocki N."/>
            <person name="Veneault-Fourrey C."/>
            <person name="LaButti K."/>
            <person name="Lindquist E.A."/>
            <person name="Lipzen A."/>
            <person name="Lundell T."/>
            <person name="Morin E."/>
            <person name="Murat C."/>
            <person name="Riley R."/>
            <person name="Ohm R."/>
            <person name="Sun H."/>
            <person name="Tunlid A."/>
            <person name="Henrissat B."/>
            <person name="Grigoriev I.V."/>
            <person name="Hibbett D.S."/>
            <person name="Martin F."/>
        </authorList>
    </citation>
    <scope>NUCLEOTIDE SEQUENCE [LARGE SCALE GENOMIC DNA]</scope>
    <source>
        <strain evidence="3">Marx 270</strain>
    </source>
</reference>
<dbReference type="EMBL" id="KN831969">
    <property type="protein sequence ID" value="KIO04874.1"/>
    <property type="molecule type" value="Genomic_DNA"/>
</dbReference>
<dbReference type="HOGENOM" id="CLU_038075_0_0_1"/>
<evidence type="ECO:0000256" key="1">
    <source>
        <dbReference type="SAM" id="MobiDB-lite"/>
    </source>
</evidence>
<evidence type="ECO:0000313" key="3">
    <source>
        <dbReference type="Proteomes" id="UP000054217"/>
    </source>
</evidence>
<feature type="compositionally biased region" description="Basic and acidic residues" evidence="1">
    <location>
        <begin position="38"/>
        <end position="48"/>
    </location>
</feature>
<dbReference type="InParanoid" id="A0A0C3PB54"/>
<protein>
    <submittedName>
        <fullName evidence="2">Uncharacterized protein</fullName>
    </submittedName>
</protein>
<feature type="compositionally biased region" description="Acidic residues" evidence="1">
    <location>
        <begin position="126"/>
        <end position="144"/>
    </location>
</feature>
<keyword evidence="3" id="KW-1185">Reference proteome</keyword>
<feature type="compositionally biased region" description="Basic residues" evidence="1">
    <location>
        <begin position="106"/>
        <end position="120"/>
    </location>
</feature>
<accession>A0A0C3PB54</accession>
<gene>
    <name evidence="2" type="ORF">M404DRAFT_25954</name>
</gene>
<organism evidence="2 3">
    <name type="scientific">Pisolithus tinctorius Marx 270</name>
    <dbReference type="NCBI Taxonomy" id="870435"/>
    <lineage>
        <taxon>Eukaryota</taxon>
        <taxon>Fungi</taxon>
        <taxon>Dikarya</taxon>
        <taxon>Basidiomycota</taxon>
        <taxon>Agaricomycotina</taxon>
        <taxon>Agaricomycetes</taxon>
        <taxon>Agaricomycetidae</taxon>
        <taxon>Boletales</taxon>
        <taxon>Sclerodermatineae</taxon>
        <taxon>Pisolithaceae</taxon>
        <taxon>Pisolithus</taxon>
    </lineage>
</organism>
<feature type="region of interest" description="Disordered" evidence="1">
    <location>
        <begin position="94"/>
        <end position="233"/>
    </location>
</feature>
<proteinExistence type="predicted"/>
<feature type="region of interest" description="Disordered" evidence="1">
    <location>
        <begin position="29"/>
        <end position="60"/>
    </location>
</feature>
<evidence type="ECO:0000313" key="2">
    <source>
        <dbReference type="EMBL" id="KIO04874.1"/>
    </source>
</evidence>
<sequence length="536" mass="58870">MDFNNEIVDGIPFNDVCTLEGSWREYLGETFEEPGTLPEHDGESSPERARKKTAAKATRMGKVDSVKLVKNANGEIWIGEIAGLSRDQLQKMVVRQQKYQKTPAPKYKKNPGRKNVKGKGKVQEEGVADDSADDSPDDSPDDSLDDHGEAEGSDVGTDDPSTKKVSGGRQNRAKTPFPSRSHSNPPPADGSHSEQLSAPPAHANTPRPKPSTANVRPIEPRQSSSHVKQSKNLEERLVRLRELREPTPPPIVSSGRADMAGSNIDIVANSSESLLAQFLQEREPTTLAEGGIAAVMDPHENLMNRFLNEQEPTAPPADGMNVDLLEQLLNAWEPSAPPVTDKKLNRMDGSSTPAQDMTMQVDYLADLQNVQELSPLPITCESSNLRDPSPRPNSPTNLLAQLQDMREPTPPLLDSNVPVKSFDLTVDEDNGGNHLTFGMPERSEMRDLFEEICNSELPSEQQSLQMEQWGLAPVPHCDQVLRALHATVSRYHGNTTPSDTPFDPTLDRHLVCAVNAIARELGTAARDHRSLSTFRL</sequence>
<dbReference type="AlphaFoldDB" id="A0A0C3PB54"/>
<name>A0A0C3PB54_PISTI</name>
<dbReference type="Proteomes" id="UP000054217">
    <property type="component" value="Unassembled WGS sequence"/>
</dbReference>